<dbReference type="AlphaFoldDB" id="A0AAD4HBY2"/>
<keyword evidence="4" id="KW-1185">Reference proteome</keyword>
<dbReference type="PANTHER" id="PTHR43205">
    <property type="entry name" value="PROSTAGLANDIN REDUCTASE"/>
    <property type="match status" value="1"/>
</dbReference>
<organism evidence="3 4">
    <name type="scientific">Linnemannia exigua</name>
    <dbReference type="NCBI Taxonomy" id="604196"/>
    <lineage>
        <taxon>Eukaryota</taxon>
        <taxon>Fungi</taxon>
        <taxon>Fungi incertae sedis</taxon>
        <taxon>Mucoromycota</taxon>
        <taxon>Mortierellomycotina</taxon>
        <taxon>Mortierellomycetes</taxon>
        <taxon>Mortierellales</taxon>
        <taxon>Mortierellaceae</taxon>
        <taxon>Linnemannia</taxon>
    </lineage>
</organism>
<dbReference type="Pfam" id="PF16884">
    <property type="entry name" value="ADH_N_2"/>
    <property type="match status" value="1"/>
</dbReference>
<dbReference type="GO" id="GO:0016628">
    <property type="term" value="F:oxidoreductase activity, acting on the CH-CH group of donors, NAD or NADP as acceptor"/>
    <property type="evidence" value="ECO:0007669"/>
    <property type="project" value="InterPro"/>
</dbReference>
<dbReference type="EMBL" id="JAAAIL010000031">
    <property type="protein sequence ID" value="KAG0281133.1"/>
    <property type="molecule type" value="Genomic_DNA"/>
</dbReference>
<name>A0AAD4HBY2_9FUNG</name>
<dbReference type="SUPFAM" id="SSF50129">
    <property type="entry name" value="GroES-like"/>
    <property type="match status" value="1"/>
</dbReference>
<evidence type="ECO:0000256" key="1">
    <source>
        <dbReference type="ARBA" id="ARBA00023002"/>
    </source>
</evidence>
<proteinExistence type="predicted"/>
<dbReference type="FunFam" id="3.40.50.720:FF:000121">
    <property type="entry name" value="Prostaglandin reductase 2"/>
    <property type="match status" value="1"/>
</dbReference>
<dbReference type="Gene3D" id="3.40.50.720">
    <property type="entry name" value="NAD(P)-binding Rossmann-like Domain"/>
    <property type="match status" value="1"/>
</dbReference>
<sequence>MVHNKSAVFLKFPSEFPIPGEHFAIQTKDLHVSLKNNEILARNLYFSLDPYMRGRMNDAPSYIPHFQLQKPMSGYGVAEIIESKNPAFPVGSLVSGMTGWEQYSVIPEGFTKLLRVLPKNARESKKIPLSAWVGVLGMPGFTAYSSLKVIGQPKTGETIFVSAAAGAVGQLVGQMAKKLGLRVVGSAGSDDKVDYLLNELKFDAAFNYKKNGTILENLKRHAPEGVDIYYENVGGETLEAALECMNTHGRIIVCGMISQYNTTEPYGIRNLGHIVAKRITMRGFINDDFAKDYMEDFVKDVSAWLEADAIIYKEDVEDGIEGSLDAFVGMLKGKNFGKQVVKIADL</sequence>
<dbReference type="InterPro" id="IPR036291">
    <property type="entry name" value="NAD(P)-bd_dom_sf"/>
</dbReference>
<dbReference type="InterPro" id="IPR041694">
    <property type="entry name" value="ADH_N_2"/>
</dbReference>
<keyword evidence="1" id="KW-0560">Oxidoreductase</keyword>
<dbReference type="InterPro" id="IPR020843">
    <property type="entry name" value="ER"/>
</dbReference>
<evidence type="ECO:0000313" key="3">
    <source>
        <dbReference type="EMBL" id="KAG0281133.1"/>
    </source>
</evidence>
<dbReference type="Proteomes" id="UP001194580">
    <property type="component" value="Unassembled WGS sequence"/>
</dbReference>
<evidence type="ECO:0000313" key="4">
    <source>
        <dbReference type="Proteomes" id="UP001194580"/>
    </source>
</evidence>
<dbReference type="InterPro" id="IPR045010">
    <property type="entry name" value="MDR_fam"/>
</dbReference>
<dbReference type="SMART" id="SM00829">
    <property type="entry name" value="PKS_ER"/>
    <property type="match status" value="1"/>
</dbReference>
<dbReference type="InterPro" id="IPR013149">
    <property type="entry name" value="ADH-like_C"/>
</dbReference>
<comment type="caution">
    <text evidence="3">The sequence shown here is derived from an EMBL/GenBank/DDBJ whole genome shotgun (WGS) entry which is preliminary data.</text>
</comment>
<dbReference type="Gene3D" id="3.90.180.10">
    <property type="entry name" value="Medium-chain alcohol dehydrogenases, catalytic domain"/>
    <property type="match status" value="1"/>
</dbReference>
<dbReference type="PANTHER" id="PTHR43205:SF7">
    <property type="entry name" value="PROSTAGLANDIN REDUCTASE 1"/>
    <property type="match status" value="1"/>
</dbReference>
<dbReference type="CDD" id="cd05288">
    <property type="entry name" value="PGDH"/>
    <property type="match status" value="1"/>
</dbReference>
<accession>A0AAD4HBY2</accession>
<dbReference type="Pfam" id="PF00107">
    <property type="entry name" value="ADH_zinc_N"/>
    <property type="match status" value="1"/>
</dbReference>
<evidence type="ECO:0000259" key="2">
    <source>
        <dbReference type="SMART" id="SM00829"/>
    </source>
</evidence>
<gene>
    <name evidence="3" type="ORF">BGZ95_006625</name>
</gene>
<feature type="domain" description="Enoyl reductase (ER)" evidence="2">
    <location>
        <begin position="20"/>
        <end position="341"/>
    </location>
</feature>
<dbReference type="InterPro" id="IPR011032">
    <property type="entry name" value="GroES-like_sf"/>
</dbReference>
<protein>
    <recommendedName>
        <fullName evidence="2">Enoyl reductase (ER) domain-containing protein</fullName>
    </recommendedName>
</protein>
<reference evidence="3" key="1">
    <citation type="journal article" date="2020" name="Fungal Divers.">
        <title>Resolving the Mortierellaceae phylogeny through synthesis of multi-gene phylogenetics and phylogenomics.</title>
        <authorList>
            <person name="Vandepol N."/>
            <person name="Liber J."/>
            <person name="Desiro A."/>
            <person name="Na H."/>
            <person name="Kennedy M."/>
            <person name="Barry K."/>
            <person name="Grigoriev I.V."/>
            <person name="Miller A.N."/>
            <person name="O'Donnell K."/>
            <person name="Stajich J.E."/>
            <person name="Bonito G."/>
        </authorList>
    </citation>
    <scope>NUCLEOTIDE SEQUENCE</scope>
    <source>
        <strain evidence="3">NRRL 28262</strain>
    </source>
</reference>
<dbReference type="SUPFAM" id="SSF51735">
    <property type="entry name" value="NAD(P)-binding Rossmann-fold domains"/>
    <property type="match status" value="1"/>
</dbReference>